<evidence type="ECO:0000313" key="2">
    <source>
        <dbReference type="Proteomes" id="UP000625574"/>
    </source>
</evidence>
<name>A0ABS0W048_9CORY</name>
<dbReference type="RefSeq" id="WP_198736362.1">
    <property type="nucleotide sequence ID" value="NZ_JAEIOT010000007.1"/>
</dbReference>
<sequence>MTQQSSCSTTPALRDGYGTTTPNPFAAAQADVVYARLHIIGLPVTLRPVVESAMAVCLPTPGIAVPPGVDPLTAEWCTRWHRSDTVPRAVDCDQLLSGARKELLRLSRLLDGLGSAHEFDVELTVSDIQSTEDG</sequence>
<evidence type="ECO:0000313" key="1">
    <source>
        <dbReference type="EMBL" id="MBI9000957.1"/>
    </source>
</evidence>
<gene>
    <name evidence="1" type="ORF">JDV76_08255</name>
</gene>
<organism evidence="1 2">
    <name type="scientific">Corynebacterium marambiense</name>
    <dbReference type="NCBI Taxonomy" id="2765364"/>
    <lineage>
        <taxon>Bacteria</taxon>
        <taxon>Bacillati</taxon>
        <taxon>Actinomycetota</taxon>
        <taxon>Actinomycetes</taxon>
        <taxon>Mycobacteriales</taxon>
        <taxon>Corynebacteriaceae</taxon>
        <taxon>Corynebacterium</taxon>
    </lineage>
</organism>
<comment type="caution">
    <text evidence="1">The sequence shown here is derived from an EMBL/GenBank/DDBJ whole genome shotgun (WGS) entry which is preliminary data.</text>
</comment>
<accession>A0ABS0W048</accession>
<proteinExistence type="predicted"/>
<keyword evidence="2" id="KW-1185">Reference proteome</keyword>
<dbReference type="EMBL" id="JAEIOT010000007">
    <property type="protein sequence ID" value="MBI9000957.1"/>
    <property type="molecule type" value="Genomic_DNA"/>
</dbReference>
<protein>
    <submittedName>
        <fullName evidence="1">Uncharacterized protein</fullName>
    </submittedName>
</protein>
<dbReference type="Proteomes" id="UP000625574">
    <property type="component" value="Unassembled WGS sequence"/>
</dbReference>
<reference evidence="1 2" key="1">
    <citation type="submission" date="2020-12" db="EMBL/GenBank/DDBJ databases">
        <title>Genome public.</title>
        <authorList>
            <person name="Sun Q."/>
        </authorList>
    </citation>
    <scope>NUCLEOTIDE SEQUENCE [LARGE SCALE GENOMIC DNA]</scope>
    <source>
        <strain evidence="1 2">CCM 8864</strain>
    </source>
</reference>